<dbReference type="AlphaFoldDB" id="G8PE59"/>
<dbReference type="GO" id="GO:0006465">
    <property type="term" value="P:signal peptide processing"/>
    <property type="evidence" value="ECO:0007669"/>
    <property type="project" value="TreeGrafter"/>
</dbReference>
<feature type="domain" description="Prepilin peptidase A24 N-terminal" evidence="2">
    <location>
        <begin position="10"/>
        <end position="91"/>
    </location>
</feature>
<dbReference type="Pfam" id="PF06750">
    <property type="entry name" value="A24_N_bact"/>
    <property type="match status" value="1"/>
</dbReference>
<proteinExistence type="predicted"/>
<accession>G8PE59</accession>
<gene>
    <name evidence="3" type="ordered locus">PECL_1311</name>
</gene>
<dbReference type="EMBL" id="CP003137">
    <property type="protein sequence ID" value="AEV95544.1"/>
    <property type="molecule type" value="Genomic_DNA"/>
</dbReference>
<dbReference type="GO" id="GO:0004190">
    <property type="term" value="F:aspartic-type endopeptidase activity"/>
    <property type="evidence" value="ECO:0007669"/>
    <property type="project" value="TreeGrafter"/>
</dbReference>
<evidence type="ECO:0000313" key="3">
    <source>
        <dbReference type="EMBL" id="AEV95544.1"/>
    </source>
</evidence>
<dbReference type="KEGG" id="pce:PECL_1311"/>
<evidence type="ECO:0000313" key="4">
    <source>
        <dbReference type="Proteomes" id="UP000005444"/>
    </source>
</evidence>
<dbReference type="HOGENOM" id="CLU_057101_1_1_9"/>
<evidence type="ECO:0000256" key="1">
    <source>
        <dbReference type="SAM" id="Phobius"/>
    </source>
</evidence>
<dbReference type="InterPro" id="IPR010627">
    <property type="entry name" value="Prepilin_pept_A24_N"/>
</dbReference>
<dbReference type="PANTHER" id="PTHR30487">
    <property type="entry name" value="TYPE 4 PREPILIN-LIKE PROTEINS LEADER PEPTIDE-PROCESSING ENZYME"/>
    <property type="match status" value="1"/>
</dbReference>
<sequence>MIRFFSLIFILGASYGSFLGLVVFREQRSLSILHPRSYCDFCSFPLPLRALIPILGFFLMHGKCKHCQLQIPIYSVPLELSIGSLTTVFVAQTFDLLLFFVFFLLLFLSAEDLATKSLNSMPILIVQIVLLLIHPSFSSLLLLFLAILINFFDMVPRLITRQFGVGDILLILLFLQIGSWVFTVKIIFIACCFVILLYPFIKNKFPIPFVPFLSAGFIIILLIQKSV</sequence>
<dbReference type="RefSeq" id="WP_014215738.1">
    <property type="nucleotide sequence ID" value="NC_016605.1"/>
</dbReference>
<dbReference type="STRING" id="701521.PECL_1311"/>
<protein>
    <submittedName>
        <fullName evidence="3">Bacterial Peptidase A24 N-terminal domain protein</fullName>
    </submittedName>
</protein>
<reference evidence="3 4" key="1">
    <citation type="journal article" date="2012" name="J. Bacteriol.">
        <title>Complete Genome Sequence of the Beer Spoilage Organism Pediococcus claussenii ATCC BAA-344T.</title>
        <authorList>
            <person name="Pittet V."/>
            <person name="Abegunde T."/>
            <person name="Marfleet T."/>
            <person name="Haakensen M."/>
            <person name="Morrow K."/>
            <person name="Jayaprakash T."/>
            <person name="Schroeder K."/>
            <person name="Trost B."/>
            <person name="Byrns S."/>
            <person name="Bergsveinson J."/>
            <person name="Kusalik A."/>
            <person name="Ziola B."/>
        </authorList>
    </citation>
    <scope>NUCLEOTIDE SEQUENCE [LARGE SCALE GENOMIC DNA]</scope>
    <source>
        <strain evidence="3 4">ATCC BAA-344</strain>
    </source>
</reference>
<dbReference type="InterPro" id="IPR050882">
    <property type="entry name" value="Prepilin_peptidase/N-MTase"/>
</dbReference>
<keyword evidence="1" id="KW-0472">Membrane</keyword>
<feature type="transmembrane region" description="Helical" evidence="1">
    <location>
        <begin position="128"/>
        <end position="152"/>
    </location>
</feature>
<dbReference type="Proteomes" id="UP000005444">
    <property type="component" value="Chromosome"/>
</dbReference>
<name>G8PE59_PEDCP</name>
<keyword evidence="4" id="KW-1185">Reference proteome</keyword>
<dbReference type="PANTHER" id="PTHR30487:SF0">
    <property type="entry name" value="PREPILIN LEADER PEPTIDASE_N-METHYLTRANSFERASE-RELATED"/>
    <property type="match status" value="1"/>
</dbReference>
<organism evidence="3 4">
    <name type="scientific">Pediococcus claussenii (strain ATCC BAA-344 / DSM 14800 / JCM 18046 / KCTC 3811 / LMG 21948 / P06)</name>
    <dbReference type="NCBI Taxonomy" id="701521"/>
    <lineage>
        <taxon>Bacteria</taxon>
        <taxon>Bacillati</taxon>
        <taxon>Bacillota</taxon>
        <taxon>Bacilli</taxon>
        <taxon>Lactobacillales</taxon>
        <taxon>Lactobacillaceae</taxon>
        <taxon>Pediococcus</taxon>
    </lineage>
</organism>
<dbReference type="PATRIC" id="fig|701521.8.peg.1223"/>
<dbReference type="GO" id="GO:0005886">
    <property type="term" value="C:plasma membrane"/>
    <property type="evidence" value="ECO:0007669"/>
    <property type="project" value="TreeGrafter"/>
</dbReference>
<dbReference type="eggNOG" id="COG1989">
    <property type="taxonomic scope" value="Bacteria"/>
</dbReference>
<feature type="transmembrane region" description="Helical" evidence="1">
    <location>
        <begin position="82"/>
        <end position="108"/>
    </location>
</feature>
<keyword evidence="1" id="KW-0812">Transmembrane</keyword>
<feature type="transmembrane region" description="Helical" evidence="1">
    <location>
        <begin position="207"/>
        <end position="223"/>
    </location>
</feature>
<feature type="transmembrane region" description="Helical" evidence="1">
    <location>
        <begin position="6"/>
        <end position="24"/>
    </location>
</feature>
<evidence type="ECO:0000259" key="2">
    <source>
        <dbReference type="Pfam" id="PF06750"/>
    </source>
</evidence>
<keyword evidence="1" id="KW-1133">Transmembrane helix</keyword>